<dbReference type="InterPro" id="IPR035706">
    <property type="entry name" value="AAA_9"/>
</dbReference>
<dbReference type="Gene3D" id="1.10.8.710">
    <property type="match status" value="1"/>
</dbReference>
<dbReference type="Pfam" id="PF17857">
    <property type="entry name" value="AAA_lid_1"/>
    <property type="match status" value="1"/>
</dbReference>
<dbReference type="Gene3D" id="1.10.8.1220">
    <property type="match status" value="1"/>
</dbReference>
<dbReference type="GO" id="GO:0005874">
    <property type="term" value="C:microtubule"/>
    <property type="evidence" value="ECO:0007669"/>
    <property type="project" value="UniProtKB-KW"/>
</dbReference>
<reference evidence="18" key="1">
    <citation type="submission" date="2022-10" db="EMBL/GenBank/DDBJ databases">
        <authorList>
            <person name="Chen Y."/>
            <person name="Dougan E. K."/>
            <person name="Chan C."/>
            <person name="Rhodes N."/>
            <person name="Thang M."/>
        </authorList>
    </citation>
    <scope>NUCLEOTIDE SEQUENCE</scope>
</reference>
<dbReference type="InterPro" id="IPR041589">
    <property type="entry name" value="DNAH3_AAA_lid_1"/>
</dbReference>
<dbReference type="EMBL" id="CAMXCT020006725">
    <property type="protein sequence ID" value="CAL1172366.1"/>
    <property type="molecule type" value="Genomic_DNA"/>
</dbReference>
<keyword evidence="5" id="KW-0493">Microtubule</keyword>
<dbReference type="InterPro" id="IPR041466">
    <property type="entry name" value="Dynein_AAA5_ext"/>
</dbReference>
<dbReference type="PANTHER" id="PTHR22878:SF68">
    <property type="entry name" value="DYNEIN HEAVY CHAIN 6, AXONEMAL-LIKE"/>
    <property type="match status" value="1"/>
</dbReference>
<evidence type="ECO:0000256" key="3">
    <source>
        <dbReference type="ARBA" id="ARBA00008887"/>
    </source>
</evidence>
<dbReference type="SMART" id="SM00382">
    <property type="entry name" value="AAA"/>
    <property type="match status" value="3"/>
</dbReference>
<keyword evidence="9" id="KW-0282">Flagellum</keyword>
<dbReference type="InterPro" id="IPR013602">
    <property type="entry name" value="Dynein_heavy_linker"/>
</dbReference>
<evidence type="ECO:0000256" key="2">
    <source>
        <dbReference type="ARBA" id="ARBA00004430"/>
    </source>
</evidence>
<dbReference type="InterPro" id="IPR042228">
    <property type="entry name" value="Dynein_linker_3"/>
</dbReference>
<comment type="subcellular location">
    <subcellularLocation>
        <location evidence="1">Cell projection</location>
        <location evidence="1">Cilium</location>
        <location evidence="1">Flagellum</location>
    </subcellularLocation>
    <subcellularLocation>
        <location evidence="2">Cytoplasm</location>
        <location evidence="2">Cytoskeleton</location>
        <location evidence="2">Cilium axoneme</location>
    </subcellularLocation>
</comment>
<proteinExistence type="inferred from homology"/>
<dbReference type="Pfam" id="PF18199">
    <property type="entry name" value="Dynein_C"/>
    <property type="match status" value="1"/>
</dbReference>
<dbReference type="GO" id="GO:0051959">
    <property type="term" value="F:dynein light intermediate chain binding"/>
    <property type="evidence" value="ECO:0007669"/>
    <property type="project" value="InterPro"/>
</dbReference>
<dbReference type="InterPro" id="IPR041658">
    <property type="entry name" value="AAA_lid_11"/>
</dbReference>
<dbReference type="InterPro" id="IPR042222">
    <property type="entry name" value="Dynein_2_N"/>
</dbReference>
<dbReference type="FunFam" id="1.20.920.30:FF:000005">
    <property type="entry name" value="Dynein, axonemal, heavy chain 2"/>
    <property type="match status" value="1"/>
</dbReference>
<dbReference type="GO" id="GO:0005524">
    <property type="term" value="F:ATP binding"/>
    <property type="evidence" value="ECO:0007669"/>
    <property type="project" value="UniProtKB-KW"/>
</dbReference>
<dbReference type="Gene3D" id="1.20.1270.280">
    <property type="match status" value="1"/>
</dbReference>
<dbReference type="FunFam" id="3.40.50.300:FF:002141">
    <property type="entry name" value="Dynein heavy chain"/>
    <property type="match status" value="1"/>
</dbReference>
<dbReference type="Gene3D" id="3.40.50.300">
    <property type="entry name" value="P-loop containing nucleotide triphosphate hydrolases"/>
    <property type="match status" value="5"/>
</dbReference>
<dbReference type="OrthoDB" id="447173at2759"/>
<dbReference type="InterPro" id="IPR027417">
    <property type="entry name" value="P-loop_NTPase"/>
</dbReference>
<organism evidence="18">
    <name type="scientific">Cladocopium goreaui</name>
    <dbReference type="NCBI Taxonomy" id="2562237"/>
    <lineage>
        <taxon>Eukaryota</taxon>
        <taxon>Sar</taxon>
        <taxon>Alveolata</taxon>
        <taxon>Dinophyceae</taxon>
        <taxon>Suessiales</taxon>
        <taxon>Symbiodiniaceae</taxon>
        <taxon>Cladocopium</taxon>
    </lineage>
</organism>
<dbReference type="InterPro" id="IPR024743">
    <property type="entry name" value="Dynein_HC_stalk"/>
</dbReference>
<dbReference type="FunFam" id="3.40.50.300:FF:000063">
    <property type="entry name" value="dynein heavy chain 6, axonemal"/>
    <property type="match status" value="1"/>
</dbReference>
<dbReference type="Proteomes" id="UP001152797">
    <property type="component" value="Unassembled WGS sequence"/>
</dbReference>
<dbReference type="FunFam" id="3.40.50.300:FF:000049">
    <property type="entry name" value="Dynein, axonemal, heavy chain 5"/>
    <property type="match status" value="1"/>
</dbReference>
<dbReference type="FunFam" id="1.20.920.20:FF:000001">
    <property type="entry name" value="dynein heavy chain 2, axonemal"/>
    <property type="match status" value="1"/>
</dbReference>
<comment type="similarity">
    <text evidence="3">Belongs to the dynein heavy chain family.</text>
</comment>
<keyword evidence="7" id="KW-0547">Nucleotide-binding</keyword>
<evidence type="ECO:0000256" key="15">
    <source>
        <dbReference type="ARBA" id="ARBA00023273"/>
    </source>
</evidence>
<keyword evidence="11 16" id="KW-0175">Coiled coil</keyword>
<keyword evidence="14" id="KW-0206">Cytoskeleton</keyword>
<name>A0A9P1GPZ0_9DINO</name>
<feature type="domain" description="AAA+ ATPase" evidence="17">
    <location>
        <begin position="1057"/>
        <end position="1205"/>
    </location>
</feature>
<gene>
    <name evidence="18" type="ORF">C1SCF055_LOCUS43520</name>
</gene>
<dbReference type="GO" id="GO:0007018">
    <property type="term" value="P:microtubule-based movement"/>
    <property type="evidence" value="ECO:0007669"/>
    <property type="project" value="InterPro"/>
</dbReference>
<dbReference type="Pfam" id="PF12774">
    <property type="entry name" value="AAA_6"/>
    <property type="match status" value="1"/>
</dbReference>
<dbReference type="Gene3D" id="3.20.180.20">
    <property type="entry name" value="Dynein heavy chain, N-terminal domain 2"/>
    <property type="match status" value="1"/>
</dbReference>
<dbReference type="FunFam" id="3.20.180.20:FF:000003">
    <property type="entry name" value="Dynein heavy chain 12, axonemal"/>
    <property type="match status" value="1"/>
</dbReference>
<feature type="coiled-coil region" evidence="16">
    <location>
        <begin position="2182"/>
        <end position="2209"/>
    </location>
</feature>
<feature type="coiled-coil region" evidence="16">
    <location>
        <begin position="1863"/>
        <end position="1918"/>
    </location>
</feature>
<dbReference type="FunFam" id="3.40.50.300:FF:000362">
    <property type="entry name" value="Dynein, axonemal, heavy chain 6"/>
    <property type="match status" value="1"/>
</dbReference>
<dbReference type="Gene3D" id="3.10.490.20">
    <property type="match status" value="1"/>
</dbReference>
<dbReference type="Pfam" id="PF18198">
    <property type="entry name" value="AAA_lid_11"/>
    <property type="match status" value="1"/>
</dbReference>
<evidence type="ECO:0000256" key="4">
    <source>
        <dbReference type="ARBA" id="ARBA00022490"/>
    </source>
</evidence>
<evidence type="ECO:0000313" key="20">
    <source>
        <dbReference type="Proteomes" id="UP001152797"/>
    </source>
</evidence>
<dbReference type="Pfam" id="PF17852">
    <property type="entry name" value="Dynein_AAA_lid"/>
    <property type="match status" value="1"/>
</dbReference>
<dbReference type="Gene3D" id="1.20.140.100">
    <property type="entry name" value="Dynein heavy chain, N-terminal domain 2"/>
    <property type="match status" value="1"/>
</dbReference>
<evidence type="ECO:0000256" key="12">
    <source>
        <dbReference type="ARBA" id="ARBA00023069"/>
    </source>
</evidence>
<evidence type="ECO:0000313" key="19">
    <source>
        <dbReference type="EMBL" id="CAL4806303.1"/>
    </source>
</evidence>
<keyword evidence="8" id="KW-0067">ATP-binding</keyword>
<evidence type="ECO:0000256" key="7">
    <source>
        <dbReference type="ARBA" id="ARBA00022741"/>
    </source>
</evidence>
<dbReference type="Gene3D" id="1.20.920.30">
    <property type="match status" value="1"/>
</dbReference>
<dbReference type="InterPro" id="IPR043157">
    <property type="entry name" value="Dynein_AAA1S"/>
</dbReference>
<feature type="non-terminal residue" evidence="18">
    <location>
        <position position="1"/>
    </location>
</feature>
<dbReference type="GO" id="GO:0045505">
    <property type="term" value="F:dynein intermediate chain binding"/>
    <property type="evidence" value="ECO:0007669"/>
    <property type="project" value="InterPro"/>
</dbReference>
<evidence type="ECO:0000256" key="13">
    <source>
        <dbReference type="ARBA" id="ARBA00023175"/>
    </source>
</evidence>
<evidence type="ECO:0000256" key="1">
    <source>
        <dbReference type="ARBA" id="ARBA00004230"/>
    </source>
</evidence>
<dbReference type="FunFam" id="1.10.8.710:FF:000004">
    <property type="entry name" value="Dynein axonemal heavy chain 6"/>
    <property type="match status" value="1"/>
</dbReference>
<dbReference type="FunFam" id="1.10.8.1220:FF:000001">
    <property type="entry name" value="Dynein axonemal heavy chain 5"/>
    <property type="match status" value="1"/>
</dbReference>
<comment type="caution">
    <text evidence="18">The sequence shown here is derived from an EMBL/GenBank/DDBJ whole genome shotgun (WGS) entry which is preliminary data.</text>
</comment>
<dbReference type="InterPro" id="IPR043160">
    <property type="entry name" value="Dynein_C_barrel"/>
</dbReference>
<protein>
    <submittedName>
        <fullName evidence="19">Ciliary dynein heavy chain, putative</fullName>
    </submittedName>
</protein>
<dbReference type="Pfam" id="PF08393">
    <property type="entry name" value="DHC_N2"/>
    <property type="match status" value="1"/>
</dbReference>
<dbReference type="Pfam" id="PF12780">
    <property type="entry name" value="AAA_8"/>
    <property type="match status" value="1"/>
</dbReference>
<accession>A0A9P1GPZ0</accession>
<dbReference type="InterPro" id="IPR003593">
    <property type="entry name" value="AAA+_ATPase"/>
</dbReference>
<dbReference type="Gene3D" id="6.10.140.1060">
    <property type="match status" value="1"/>
</dbReference>
<dbReference type="FunFam" id="1.20.58.1120:FF:000001">
    <property type="entry name" value="dynein heavy chain 2, axonemal"/>
    <property type="match status" value="1"/>
</dbReference>
<dbReference type="Pfam" id="PF12777">
    <property type="entry name" value="MT"/>
    <property type="match status" value="1"/>
</dbReference>
<evidence type="ECO:0000313" key="18">
    <source>
        <dbReference type="EMBL" id="CAI4018991.1"/>
    </source>
</evidence>
<evidence type="ECO:0000259" key="17">
    <source>
        <dbReference type="SMART" id="SM00382"/>
    </source>
</evidence>
<dbReference type="EMBL" id="CAMXCT010006725">
    <property type="protein sequence ID" value="CAI4018991.1"/>
    <property type="molecule type" value="Genomic_DNA"/>
</dbReference>
<feature type="domain" description="AAA+ ATPase" evidence="17">
    <location>
        <begin position="1404"/>
        <end position="1562"/>
    </location>
</feature>
<dbReference type="EMBL" id="CAMXCT030006725">
    <property type="protein sequence ID" value="CAL4806303.1"/>
    <property type="molecule type" value="Genomic_DNA"/>
</dbReference>
<evidence type="ECO:0000256" key="10">
    <source>
        <dbReference type="ARBA" id="ARBA00023017"/>
    </source>
</evidence>
<sequence>DSKDVFVLGSIEDITVALEDSLVTISTIAGSRYVGPIRAEVEQWQKDLLLFQETLDEWLNVQRNWMYLESIFNAGDIKKQLPGESAKFQEIDVQWRQIMKETYEYAVALKAATKPGRLELFKKASETLDQIQKQLEDYLLSKCVAFPRFFFLSNDELLEILSQAKRPQAVQPHLRKCFDNLVKLKFGDGANSTDIHAMISGEGEEIPFYKMLKARNGVEKWLSAEGGVEEYMVKTMRAEVKRGWETYAQESDRKEWVRKQYCQVMITVGSIYWTLETEEVLTATDGSKVQLMGKWFQKNKTQLEGLTELIRDKLNKLQRKGVVALVTQDVHNRDIIQDLFDNKITSMQNFKWQQQLRYYWDPKLDGDHGDCCIRQVDAFIMYGHEYMGALSRLVITPLTDRCWMTITGALHIKLGAAPAGPAGTGKTESTKDLAKGLARQCVVFNCSDQINYQMMGKLYSGVVSAGAWTCLDEFNRISIEVLSVVAQQVLEIRQALLQDLSEFVFESRQLKVKNTCGIFITMNPGYAGRTELPDNLKVLFRPVAMMVPDYTLIAEIMLYAEGFGQAKVLSGKFTNLYKLSSEQLSKQDHYDFGMRAVKSVLVMAGSLKRADPDEDENILLIRAMRDSNVPKFLSDDLPLFFAIVNDLFPGIEVPYYDYGALQVEIERGLQKQSMQVHDKLVTKTIQLFETFMVRFGVMLVGPTLGGKTVDYKTLAIALTQLRDDNSPDDRFQKTKYTCFNPKGITMGELYGENNELTQEWTDGLGSRIMRGYQTEESPDYKWTVFDGPVDAIWIENMNTVLDDNMTLCLANGERIKLNWTMRMLFEVEDLRVASPATVSRCGMVYLTPSDLGWEPFVRTWLSGLPDQPFSEKAKDMIWSYFDTHVQRGLDFLRKNGTEPVTTQDTQLVISLCRLFQSVMNEEAATANSCASKDAQVAEGESVLVPRRVSTLEAAEFEKFLQPCFCFAFTWTIGGSCDAKTRSMFAREIENWFPNVSMPRGGGPYDGFINFYEGPKWKSWTDIVPKFVFQEGVSYFQLLVPNPDTVRFSYIMDRMMTTQNSVFLTGNSGVGKSVNVAALLEKMKEIASVVPVYMTFSAQTKAYETQINIESKLERKRKTLLGAPVNKTVVILIDDVNMPLVEEYGAQPPIELLRQFQDQRGFFDRKKHEWKDIENTTLLLCAAPPGGGRNAMTARFTRHSQVVCMPPTSEEAMSTIFGSIISGFLGRFKSEVQGLANASVQATIDIYNKCGDELLPTPTRPHYTFNLRDVSKVFQGLLMVKAMHVPNAEAFTRLWYHELSRVFCDRLISKADKEWFYKAAAEQLKSRFRVMDTDPEIWTSLMWCNFLRPVESRVYEEAKDKTKVQKVLEDANDDYNLSHTAQMNLVFFQDCVEHINRIARVLAQPRGNLLLVGVGGSGRSSCAKICACMSETSEFNIALTKGYGIDAFREDEKKFLISAGAGAAKATMFLLSDTQIINETFLEDINNILNAGEVPNLFPNDEIDRVIADTRPRAKECGQSEAKDAVWQFFVESVRENLHIVLTMSPVGSALRVRMRMFPALVNCCTIDWFLPWPDEALLGVSARQLSGMQGISDEVRDSVAKACCFVHQEVIKTSAIFEDRLRRKVYVTPKSYLDLISLYLEMIQEKKDEKDVSLKRLQTGVDKIDEANSFVNNLQEELTKLAPVISEKIKEADELVPVVTEEQKKAEVIKEKVSSEEVVVRKQADEVKAIADDAQKDLDIAMPALESALKSLDSLDKKDIQEIKSFAKPPPLVMMTMEAVNVLLQEKTDWDTAKKVLNRGTFLQDLKTFDKDNIPEKVLKQLTKYVTKPEYTVEAVGNQSKAAKSLCMWTYAMDTYSKVAKEVEPKKQKVAELNEKLAKANAELQAKQDNLREVESQVAALQKKLNDTISEKDRLVAESQLTKERLARADILTVGLKDEGIRWRETVSTIRQDIINLTGDVFLSAASISYYGPFTGTYRNDIVDAWLKELKNLSIPSGDTFDLREVMGNPVEIREWNLQGLPADAVSINNGVMVMRGKRWPLMIDPQSQGNKWIKKKEGKDLKTLKMTNPKMLLILEGCIRTGAPMLMEDIEETLDPALEPVLLKAVYEDNNRLQIKLGDSEVDYDKNFLFYMTTKMPNPHYFPEVCIKVTVINFTVTFEGLEEQLLNEVVSKEIPATLQRRVELMLQLADDKKVLKQLEDKILKLLSESSGNILDDQVLISTLGESKETSTAVNQRVKAAEEAAVEIDAACKQYTEVATRGSILYFVIADLANINPMYQFSLFYFVRLFKTCMDKAAKSDDIDIRMTNLGNQILNGIFQNVCRGLFEDNKLTCSFLIATALQRHAGEISPTEWSLLLRGVGLLDMSARPANPDTDFFTEKMWDFVYAIQMYSADRCPDLCQEIAENLEDWKDWVQHEMPHLQPMPNNYEERSQLHYFHYLLLLKGLAQEKLLVAIQEHTRRCLGEDFIIFPTATVAELYADSTRSTPIVFVLSTGADPTSMLLRFAQEVDMASTMGVISLGQGQGPKAKTMVVEARKKGTWVLLQNCHLYKTFMPELEKMCEELEEPSMTHKDFRLFLTSMPAAYFPVPVLQNGIKLTTEPPKGLRANVIRSFLPMSDEQLNDSAKPKEWRRLQFGLKFFHAVIQERRKFGPLGWNIRYEFNDSDLETSTTITHNMLELDGAIPWDTLLFVIGHINYGGRVTDDNDRKCLLAILEKYVTPKILETDYRFSESGTYRCPDNSDVADVEQFRKFVASFPLAEMPEVFGMHDNANISFMSQEAEKVLSVVLSIQPREAGGSGGKSSEEMVLELSADQESRLPDKLITDNAHADSFAMSEETGLMTSLGTCLSQEMSRFNRLLSQMTMTLKQLQKAVKGIIVMTGELDDMFNAELKNLVPGIWTKDGIGYPCLKPLNSWFEDMILRFAFFRDWIEGGIPIAYWISSFYFPQGFLTSVLQGYSRKNLIPVDQLSFEFVMQDTADPQALQGAPEEGIYIHGLFMDGAAWSFDDMAIDDQEFGTMFVTTPIINFIPWQDKKANPDKYRCPIYKTSVRAGTLSTTGHSTNFVLAIEVETLMDPSYWTLKGAAMLTMLND</sequence>
<dbReference type="InterPro" id="IPR004273">
    <property type="entry name" value="Dynein_heavy_D6_P-loop"/>
</dbReference>
<evidence type="ECO:0000256" key="11">
    <source>
        <dbReference type="ARBA" id="ARBA00023054"/>
    </source>
</evidence>
<keyword evidence="15" id="KW-0966">Cell projection</keyword>
<reference evidence="19 20" key="2">
    <citation type="submission" date="2024-05" db="EMBL/GenBank/DDBJ databases">
        <authorList>
            <person name="Chen Y."/>
            <person name="Shah S."/>
            <person name="Dougan E. K."/>
            <person name="Thang M."/>
            <person name="Chan C."/>
        </authorList>
    </citation>
    <scope>NUCLEOTIDE SEQUENCE [LARGE SCALE GENOMIC DNA]</scope>
</reference>
<evidence type="ECO:0000256" key="5">
    <source>
        <dbReference type="ARBA" id="ARBA00022701"/>
    </source>
</evidence>
<dbReference type="FunFam" id="1.10.8.720:FF:000001">
    <property type="entry name" value="dynein heavy chain 7, axonemal"/>
    <property type="match status" value="1"/>
</dbReference>
<dbReference type="Gene3D" id="1.10.8.720">
    <property type="entry name" value="Region D6 of dynein motor"/>
    <property type="match status" value="1"/>
</dbReference>
<dbReference type="SUPFAM" id="SSF52540">
    <property type="entry name" value="P-loop containing nucleoside triphosphate hydrolases"/>
    <property type="match status" value="4"/>
</dbReference>
<dbReference type="InterPro" id="IPR042219">
    <property type="entry name" value="AAA_lid_11_sf"/>
</dbReference>
<evidence type="ECO:0000256" key="9">
    <source>
        <dbReference type="ARBA" id="ARBA00022846"/>
    </source>
</evidence>
<dbReference type="Pfam" id="PF12775">
    <property type="entry name" value="AAA_7"/>
    <property type="match status" value="1"/>
</dbReference>
<dbReference type="GO" id="GO:0031514">
    <property type="term" value="C:motile cilium"/>
    <property type="evidence" value="ECO:0007669"/>
    <property type="project" value="UniProtKB-SubCell"/>
</dbReference>
<evidence type="ECO:0000256" key="8">
    <source>
        <dbReference type="ARBA" id="ARBA00022840"/>
    </source>
</evidence>
<dbReference type="FunFam" id="3.10.490.20:FF:000005">
    <property type="entry name" value="Dynein axonemal heavy chain 6"/>
    <property type="match status" value="1"/>
</dbReference>
<evidence type="ECO:0000256" key="16">
    <source>
        <dbReference type="SAM" id="Coils"/>
    </source>
</evidence>
<keyword evidence="20" id="KW-1185">Reference proteome</keyword>
<keyword evidence="4" id="KW-0963">Cytoplasm</keyword>
<keyword evidence="6" id="KW-0677">Repeat</keyword>
<evidence type="ECO:0000256" key="14">
    <source>
        <dbReference type="ARBA" id="ARBA00023212"/>
    </source>
</evidence>
<keyword evidence="10" id="KW-0243">Dynein</keyword>
<dbReference type="Gene3D" id="1.20.58.1120">
    <property type="match status" value="1"/>
</dbReference>
<keyword evidence="13" id="KW-0505">Motor protein</keyword>
<dbReference type="InterPro" id="IPR024317">
    <property type="entry name" value="Dynein_heavy_chain_D4_dom"/>
</dbReference>
<dbReference type="GO" id="GO:0008569">
    <property type="term" value="F:minus-end-directed microtubule motor activity"/>
    <property type="evidence" value="ECO:0007669"/>
    <property type="project" value="InterPro"/>
</dbReference>
<evidence type="ECO:0000256" key="6">
    <source>
        <dbReference type="ARBA" id="ARBA00022737"/>
    </source>
</evidence>
<dbReference type="Pfam" id="PF12781">
    <property type="entry name" value="AAA_9"/>
    <property type="match status" value="1"/>
</dbReference>
<dbReference type="InterPro" id="IPR026983">
    <property type="entry name" value="DHC"/>
</dbReference>
<dbReference type="GO" id="GO:0030286">
    <property type="term" value="C:dynein complex"/>
    <property type="evidence" value="ECO:0007669"/>
    <property type="project" value="UniProtKB-KW"/>
</dbReference>
<dbReference type="Pfam" id="PF03028">
    <property type="entry name" value="Dynein_heavy"/>
    <property type="match status" value="1"/>
</dbReference>
<dbReference type="InterPro" id="IPR041228">
    <property type="entry name" value="Dynein_C"/>
</dbReference>
<dbReference type="InterPro" id="IPR035699">
    <property type="entry name" value="AAA_6"/>
</dbReference>
<dbReference type="GO" id="GO:0005930">
    <property type="term" value="C:axoneme"/>
    <property type="evidence" value="ECO:0007669"/>
    <property type="project" value="UniProtKB-SubCell"/>
</dbReference>
<keyword evidence="12" id="KW-0969">Cilium</keyword>
<feature type="domain" description="AAA+ ATPase" evidence="17">
    <location>
        <begin position="412"/>
        <end position="551"/>
    </location>
</feature>
<dbReference type="Gene3D" id="1.20.920.20">
    <property type="match status" value="1"/>
</dbReference>
<dbReference type="FunFam" id="1.20.140.100:FF:000004">
    <property type="entry name" value="Dynein axonemal heavy chain 6"/>
    <property type="match status" value="1"/>
</dbReference>
<dbReference type="PANTHER" id="PTHR22878">
    <property type="entry name" value="DYNEIN HEAVY CHAIN 6, AXONEMAL-LIKE-RELATED"/>
    <property type="match status" value="1"/>
</dbReference>